<keyword evidence="1" id="KW-0472">Membrane</keyword>
<evidence type="ECO:0000259" key="2">
    <source>
        <dbReference type="Pfam" id="PF22570"/>
    </source>
</evidence>
<keyword evidence="1" id="KW-0812">Transmembrane</keyword>
<name>A0A6N8I3I5_9FIRM</name>
<dbReference type="Proteomes" id="UP000469440">
    <property type="component" value="Unassembled WGS sequence"/>
</dbReference>
<feature type="transmembrane region" description="Helical" evidence="1">
    <location>
        <begin position="74"/>
        <end position="97"/>
    </location>
</feature>
<dbReference type="Pfam" id="PF22570">
    <property type="entry name" value="LiaF-TM"/>
    <property type="match status" value="1"/>
</dbReference>
<protein>
    <recommendedName>
        <fullName evidence="2">LiaF transmembrane domain-containing protein</fullName>
    </recommendedName>
</protein>
<dbReference type="OrthoDB" id="2249781at2"/>
<feature type="transmembrane region" description="Helical" evidence="1">
    <location>
        <begin position="6"/>
        <end position="28"/>
    </location>
</feature>
<evidence type="ECO:0000256" key="1">
    <source>
        <dbReference type="SAM" id="Phobius"/>
    </source>
</evidence>
<organism evidence="3 4">
    <name type="scientific">Caproicibacter fermentans</name>
    <dbReference type="NCBI Taxonomy" id="2576756"/>
    <lineage>
        <taxon>Bacteria</taxon>
        <taxon>Bacillati</taxon>
        <taxon>Bacillota</taxon>
        <taxon>Clostridia</taxon>
        <taxon>Eubacteriales</taxon>
        <taxon>Acutalibacteraceae</taxon>
        <taxon>Caproicibacter</taxon>
    </lineage>
</organism>
<dbReference type="InterPro" id="IPR054331">
    <property type="entry name" value="LiaF_TM"/>
</dbReference>
<keyword evidence="4" id="KW-1185">Reference proteome</keyword>
<sequence length="236" mass="26482">MKHRNWFWGIFFLAAAIFVIASQIGAFVQIGFWSVAATVLLAAVLISSLTDLNWFGSFISLALLYLIYQQPLHLVAFSFWQLLLAALFASIGFSMIFHPHHHYWCRYHHGWDGDSCTRSEENIDGNEILVKTSFSESCKYLHSDSLKSANLSSSFGKLSVYFDQVQLSPEGAEIRINESFGEMVLYLHRNWRIVDHVHAAFGAVNSDRNDVPAEPGAPAVTLTGSVSFGNLSIRYV</sequence>
<dbReference type="EMBL" id="VWXL01000100">
    <property type="protein sequence ID" value="MVB12711.1"/>
    <property type="molecule type" value="Genomic_DNA"/>
</dbReference>
<feature type="domain" description="LiaF transmembrane" evidence="2">
    <location>
        <begin position="7"/>
        <end position="102"/>
    </location>
</feature>
<keyword evidence="1" id="KW-1133">Transmembrane helix</keyword>
<comment type="caution">
    <text evidence="3">The sequence shown here is derived from an EMBL/GenBank/DDBJ whole genome shotgun (WGS) entry which is preliminary data.</text>
</comment>
<accession>A0A6N8I3I5</accession>
<feature type="transmembrane region" description="Helical" evidence="1">
    <location>
        <begin position="35"/>
        <end position="68"/>
    </location>
</feature>
<evidence type="ECO:0000313" key="3">
    <source>
        <dbReference type="EMBL" id="MVB12711.1"/>
    </source>
</evidence>
<proteinExistence type="predicted"/>
<dbReference type="AlphaFoldDB" id="A0A6N8I3I5"/>
<dbReference type="RefSeq" id="WP_156991309.1">
    <property type="nucleotide sequence ID" value="NZ_VWXL01000100.1"/>
</dbReference>
<evidence type="ECO:0000313" key="4">
    <source>
        <dbReference type="Proteomes" id="UP000469440"/>
    </source>
</evidence>
<reference evidence="3 4" key="1">
    <citation type="submission" date="2019-09" db="EMBL/GenBank/DDBJ databases">
        <title>Genome sequence of Clostridium sp. EA1.</title>
        <authorList>
            <person name="Poehlein A."/>
            <person name="Bengelsdorf F.R."/>
            <person name="Daniel R."/>
        </authorList>
    </citation>
    <scope>NUCLEOTIDE SEQUENCE [LARGE SCALE GENOMIC DNA]</scope>
    <source>
        <strain evidence="3 4">EA1</strain>
    </source>
</reference>
<gene>
    <name evidence="3" type="ORF">CAFE_34530</name>
</gene>